<gene>
    <name evidence="1" type="ORF">Verru16b_00309</name>
</gene>
<sequence length="131" mass="14487">MSFFDALRPSRSTPGGPAAKLDAKADPIFAVPIATRKLTPAGVASKATYIYYAFLFADSADDAVARVRREVRDEGYEFLQLTGPVLTTSLPAWTDFVANRFDWMKESLPTTQQLNTQARGIVYYSPMIVQS</sequence>
<dbReference type="AlphaFoldDB" id="A0A1I7PI13"/>
<dbReference type="STRING" id="1838286.Verru16b_00309"/>
<evidence type="ECO:0000313" key="1">
    <source>
        <dbReference type="EMBL" id="AOS43266.1"/>
    </source>
</evidence>
<accession>A0A1I7PI13</accession>
<keyword evidence="2" id="KW-1185">Reference proteome</keyword>
<organism evidence="1 2">
    <name type="scientific">Lacunisphaera limnophila</name>
    <dbReference type="NCBI Taxonomy" id="1838286"/>
    <lineage>
        <taxon>Bacteria</taxon>
        <taxon>Pseudomonadati</taxon>
        <taxon>Verrucomicrobiota</taxon>
        <taxon>Opitutia</taxon>
        <taxon>Opitutales</taxon>
        <taxon>Opitutaceae</taxon>
        <taxon>Lacunisphaera</taxon>
    </lineage>
</organism>
<evidence type="ECO:0000313" key="2">
    <source>
        <dbReference type="Proteomes" id="UP000095228"/>
    </source>
</evidence>
<reference evidence="1 2" key="1">
    <citation type="submission" date="2016-06" db="EMBL/GenBank/DDBJ databases">
        <title>Three novel species with peptidoglycan cell walls form the new genus Lacunisphaera gen. nov. in the family Opitutaceae of the verrucomicrobial subdivision 4.</title>
        <authorList>
            <person name="Rast P."/>
            <person name="Gloeckner I."/>
            <person name="Jogler M."/>
            <person name="Boedeker C."/>
            <person name="Jeske O."/>
            <person name="Wiegand S."/>
            <person name="Reinhardt R."/>
            <person name="Schumann P."/>
            <person name="Rohde M."/>
            <person name="Spring S."/>
            <person name="Gloeckner F.O."/>
            <person name="Jogler C."/>
        </authorList>
    </citation>
    <scope>NUCLEOTIDE SEQUENCE [LARGE SCALE GENOMIC DNA]</scope>
    <source>
        <strain evidence="1 2">IG16b</strain>
    </source>
</reference>
<dbReference type="EMBL" id="CP016094">
    <property type="protein sequence ID" value="AOS43266.1"/>
    <property type="molecule type" value="Genomic_DNA"/>
</dbReference>
<name>A0A1I7PI13_9BACT</name>
<dbReference type="Proteomes" id="UP000095228">
    <property type="component" value="Chromosome"/>
</dbReference>
<dbReference type="KEGG" id="obg:Verru16b_00309"/>
<protein>
    <submittedName>
        <fullName evidence="1">Uncharacterized protein</fullName>
    </submittedName>
</protein>
<proteinExistence type="predicted"/>
<dbReference type="RefSeq" id="WP_069960638.1">
    <property type="nucleotide sequence ID" value="NZ_CP016094.1"/>
</dbReference>